<feature type="compositionally biased region" description="Basic and acidic residues" evidence="1">
    <location>
        <begin position="937"/>
        <end position="956"/>
    </location>
</feature>
<sequence>MYGGSSKLGRGGGAGRGAGPKRLHSSFPLMPPHRPSGPAGGSRLSLDGRGSGSASNSRSRGPGPSTAPAAAEETFSLVAGNNPLAFAMIIRLVPDLVDEIRRVEAQAGTARIKFDAHANNSAGNVIDVGGKEFRFTWSREFGDLCDIYEERHSGEEGNGLLVESGCAWRKLNVQRVLDESTKNHVKMMSEEAERKLKSRKAIVLEPGNPSMKSQIKALAAVETNPWRHYKQKKEPAFKKRKVELPQVGPPLKSVHKLGVSSTTSVKVRPTSSPLPSPPEQSGLPASPFGHVNLPKSCTTVEDPMPAQVMSKENAAVSSEKEIPTRTTSAVRETQGRKSNVGAKPMDLQSMLVTLLVENPKGMSLKALEKAIGDAIPNSVKKIEPIIKKCYSILCLLINLEHQIATFQAPGRYFLKPGMELENLKKPLSGSGSSPEDNCHQISAAKDKQGQTPAAEPRFEERVPPDELEEPGHLNSKPGVEANALEKADIQQHFLLPLGENKGSDNIEGKAGSSSDGGSDSESESDSSDSGSDSGSHSKSRSRSPVGSRSGSSSDSESDASSNSKEGSDEDVDIMTSDDDKEPQHKLQPSEPALPSSPVPWRSPNAKPIQGGIAEKQGGQESDAVEIEKDFPDDEREYEMAVDTSLVPHKEGEKCVEESKLFSPNHDNLQEHPNYMVSLFGERENTVKESFRHEQSDNSDRISKGKPKRGSDMRHLEEKFERTKRLKADAQPLSSGGWDIQLSESSHNLSPERFSGKPYKGSTMLATNRTDRDEDTDSVVQKGYKSSSDFKQSGRRSFDQSTRIKTPDTAERLDENSGSLVRGQKYSEKSFHVHENFPTQKDKFPKDTLNQDGYANDKKVSKNSKEVAAAGKQSVPFDSRHRKHGEMQGKSKEAGQFSSTLTGSSPRDNSRIGVNVSLVVNGKGNLLQRELSDLELGELREPLPEDTPGKKKLESKNSFKQLDNRLSSSDNWNSDLSKGKPLGKTTLESGKPSPPFQNTGLHSNLDSSNKKRNTEDQAEDLQRLQNRIMQSQPQHLSKVDHAEVAPQVNKLADGSAKSRQKKVKASQGVGLESNSESNRKASRNTPQQHDAKRGLVSHSIKEVKQQTSDTIGELTDGRKDLIWAEGNNSDRKRRDSSSDENSCSYSKYEKDKPELKGPIIDFSQYNEYVQEFHDKYDSYCSLNKILESYRNEFHKLEKDLHSTKGRDMERYNDIKGQLKESYRQCATNAFA</sequence>
<dbReference type="PROSITE" id="PS51980">
    <property type="entry name" value="OCEL"/>
    <property type="match status" value="1"/>
</dbReference>
<feature type="compositionally biased region" description="Acidic residues" evidence="1">
    <location>
        <begin position="567"/>
        <end position="580"/>
    </location>
</feature>
<feature type="region of interest" description="Disordered" evidence="1">
    <location>
        <begin position="247"/>
        <end position="284"/>
    </location>
</feature>
<feature type="region of interest" description="Disordered" evidence="1">
    <location>
        <begin position="312"/>
        <end position="341"/>
    </location>
</feature>
<comment type="caution">
    <text evidence="3">The sequence shown here is derived from an EMBL/GenBank/DDBJ whole genome shotgun (WGS) entry which is preliminary data.</text>
</comment>
<dbReference type="Proteomes" id="UP000516437">
    <property type="component" value="Chromosome 3"/>
</dbReference>
<feature type="region of interest" description="Disordered" evidence="1">
    <location>
        <begin position="1124"/>
        <end position="1148"/>
    </location>
</feature>
<feature type="compositionally biased region" description="Low complexity" evidence="1">
    <location>
        <begin position="41"/>
        <end position="64"/>
    </location>
</feature>
<feature type="compositionally biased region" description="Basic and acidic residues" evidence="1">
    <location>
        <begin position="854"/>
        <end position="864"/>
    </location>
</feature>
<dbReference type="SUPFAM" id="SSF144292">
    <property type="entry name" value="occludin/ELL-like"/>
    <property type="match status" value="1"/>
</dbReference>
<dbReference type="EMBL" id="RXIC02000021">
    <property type="protein sequence ID" value="KAB1218451.1"/>
    <property type="molecule type" value="Genomic_DNA"/>
</dbReference>
<feature type="region of interest" description="Disordered" evidence="1">
    <location>
        <begin position="498"/>
        <end position="623"/>
    </location>
</feature>
<dbReference type="PANTHER" id="PTHR38372">
    <property type="entry name" value="DENTIN SIALOPHOSPHOPROTEIN-LIKE PROTEIN"/>
    <property type="match status" value="1"/>
</dbReference>
<evidence type="ECO:0000313" key="4">
    <source>
        <dbReference type="Proteomes" id="UP000516437"/>
    </source>
</evidence>
<feature type="compositionally biased region" description="Polar residues" evidence="1">
    <location>
        <begin position="259"/>
        <end position="271"/>
    </location>
</feature>
<feature type="region of interest" description="Disordered" evidence="1">
    <location>
        <begin position="937"/>
        <end position="1017"/>
    </location>
</feature>
<evidence type="ECO:0000256" key="1">
    <source>
        <dbReference type="SAM" id="MobiDB-lite"/>
    </source>
</evidence>
<keyword evidence="4" id="KW-1185">Reference proteome</keyword>
<reference evidence="3 4" key="1">
    <citation type="journal article" date="2019" name="Plant Biotechnol. J.">
        <title>The red bayberry genome and genetic basis of sex determination.</title>
        <authorList>
            <person name="Jia H.M."/>
            <person name="Jia H.J."/>
            <person name="Cai Q.L."/>
            <person name="Wang Y."/>
            <person name="Zhao H.B."/>
            <person name="Yang W.F."/>
            <person name="Wang G.Y."/>
            <person name="Li Y.H."/>
            <person name="Zhan D.L."/>
            <person name="Shen Y.T."/>
            <person name="Niu Q.F."/>
            <person name="Chang L."/>
            <person name="Qiu J."/>
            <person name="Zhao L."/>
            <person name="Xie H.B."/>
            <person name="Fu W.Y."/>
            <person name="Jin J."/>
            <person name="Li X.W."/>
            <person name="Jiao Y."/>
            <person name="Zhou C.C."/>
            <person name="Tu T."/>
            <person name="Chai C.Y."/>
            <person name="Gao J.L."/>
            <person name="Fan L.J."/>
            <person name="van de Weg E."/>
            <person name="Wang J.Y."/>
            <person name="Gao Z.S."/>
        </authorList>
    </citation>
    <scope>NUCLEOTIDE SEQUENCE [LARGE SCALE GENOMIC DNA]</scope>
    <source>
        <tissue evidence="3">Leaves</tissue>
    </source>
</reference>
<feature type="region of interest" description="Disordered" evidence="1">
    <location>
        <begin position="685"/>
        <end position="821"/>
    </location>
</feature>
<protein>
    <recommendedName>
        <fullName evidence="2">OCEL domain-containing protein</fullName>
    </recommendedName>
</protein>
<feature type="region of interest" description="Disordered" evidence="1">
    <location>
        <begin position="1"/>
        <end position="69"/>
    </location>
</feature>
<name>A0A6A1VZS4_9ROSI</name>
<evidence type="ECO:0000313" key="3">
    <source>
        <dbReference type="EMBL" id="KAB1218451.1"/>
    </source>
</evidence>
<dbReference type="InterPro" id="IPR010844">
    <property type="entry name" value="Occludin_ELL"/>
</dbReference>
<organism evidence="3 4">
    <name type="scientific">Morella rubra</name>
    <name type="common">Chinese bayberry</name>
    <dbReference type="NCBI Taxonomy" id="262757"/>
    <lineage>
        <taxon>Eukaryota</taxon>
        <taxon>Viridiplantae</taxon>
        <taxon>Streptophyta</taxon>
        <taxon>Embryophyta</taxon>
        <taxon>Tracheophyta</taxon>
        <taxon>Spermatophyta</taxon>
        <taxon>Magnoliopsida</taxon>
        <taxon>eudicotyledons</taxon>
        <taxon>Gunneridae</taxon>
        <taxon>Pentapetalae</taxon>
        <taxon>rosids</taxon>
        <taxon>fabids</taxon>
        <taxon>Fagales</taxon>
        <taxon>Myricaceae</taxon>
        <taxon>Morella</taxon>
    </lineage>
</organism>
<feature type="compositionally biased region" description="Basic and acidic residues" evidence="1">
    <location>
        <begin position="833"/>
        <end position="845"/>
    </location>
</feature>
<proteinExistence type="predicted"/>
<accession>A0A6A1VZS4</accession>
<gene>
    <name evidence="3" type="ORF">CJ030_MR3G026331</name>
</gene>
<feature type="region of interest" description="Disordered" evidence="1">
    <location>
        <begin position="444"/>
        <end position="478"/>
    </location>
</feature>
<feature type="compositionally biased region" description="Basic and acidic residues" evidence="1">
    <location>
        <begin position="1124"/>
        <end position="1136"/>
    </location>
</feature>
<dbReference type="PANTHER" id="PTHR38372:SF2">
    <property type="entry name" value="DENTIN SIALOPHOSPHOPROTEIN-LIKE PROTEIN"/>
    <property type="match status" value="1"/>
</dbReference>
<feature type="compositionally biased region" description="Basic and acidic residues" evidence="1">
    <location>
        <begin position="685"/>
        <end position="727"/>
    </location>
</feature>
<dbReference type="AlphaFoldDB" id="A0A6A1VZS4"/>
<feature type="compositionally biased region" description="Basic and acidic residues" evidence="1">
    <location>
        <begin position="1088"/>
        <end position="1103"/>
    </location>
</feature>
<dbReference type="OrthoDB" id="4869960at2759"/>
<feature type="compositionally biased region" description="Low complexity" evidence="1">
    <location>
        <begin position="527"/>
        <end position="564"/>
    </location>
</feature>
<feature type="compositionally biased region" description="Polar residues" evidence="1">
    <location>
        <begin position="995"/>
        <end position="1006"/>
    </location>
</feature>
<feature type="region of interest" description="Disordered" evidence="1">
    <location>
        <begin position="1049"/>
        <end position="1111"/>
    </location>
</feature>
<feature type="compositionally biased region" description="Polar residues" evidence="1">
    <location>
        <begin position="895"/>
        <end position="906"/>
    </location>
</feature>
<evidence type="ECO:0000259" key="2">
    <source>
        <dbReference type="PROSITE" id="PS51980"/>
    </source>
</evidence>
<feature type="compositionally biased region" description="Low complexity" evidence="1">
    <location>
        <begin position="963"/>
        <end position="975"/>
    </location>
</feature>
<feature type="compositionally biased region" description="Basic and acidic residues" evidence="1">
    <location>
        <begin position="804"/>
        <end position="814"/>
    </location>
</feature>
<feature type="region of interest" description="Disordered" evidence="1">
    <location>
        <begin position="833"/>
        <end position="910"/>
    </location>
</feature>
<dbReference type="Pfam" id="PF07303">
    <property type="entry name" value="Occludin_ELL"/>
    <property type="match status" value="1"/>
</dbReference>
<feature type="domain" description="OCEL" evidence="2">
    <location>
        <begin position="1149"/>
        <end position="1230"/>
    </location>
</feature>
<feature type="compositionally biased region" description="Gly residues" evidence="1">
    <location>
        <begin position="9"/>
        <end position="18"/>
    </location>
</feature>